<accession>A0ABV1Y6K2</accession>
<sequence length="158" mass="17439">MPHHALEITLTRPLTPAELHHAARAWPLAANHDATRLMALTGGKTPERAAHRLRRRLTAQLPIDVITTHYPDAHGKVLLNVAFPPAIHTALKQNARRAGLTPERYVRQVLHRALAEHADQEADRLDDAVRQLLAHTTPGHLLSAVGHALTRLPESPNP</sequence>
<dbReference type="Proteomes" id="UP001486207">
    <property type="component" value="Unassembled WGS sequence"/>
</dbReference>
<proteinExistence type="predicted"/>
<evidence type="ECO:0000313" key="1">
    <source>
        <dbReference type="EMBL" id="MER7379260.1"/>
    </source>
</evidence>
<evidence type="ECO:0000313" key="2">
    <source>
        <dbReference type="Proteomes" id="UP001486207"/>
    </source>
</evidence>
<dbReference type="EMBL" id="JBEPFB010000031">
    <property type="protein sequence ID" value="MER7379260.1"/>
    <property type="molecule type" value="Genomic_DNA"/>
</dbReference>
<reference evidence="1 2" key="1">
    <citation type="submission" date="2024-06" db="EMBL/GenBank/DDBJ databases">
        <title>The Natural Products Discovery Center: Release of the First 8490 Sequenced Strains for Exploring Actinobacteria Biosynthetic Diversity.</title>
        <authorList>
            <person name="Kalkreuter E."/>
            <person name="Kautsar S.A."/>
            <person name="Yang D."/>
            <person name="Bader C.D."/>
            <person name="Teijaro C.N."/>
            <person name="Fluegel L."/>
            <person name="Davis C.M."/>
            <person name="Simpson J.R."/>
            <person name="Lauterbach L."/>
            <person name="Steele A.D."/>
            <person name="Gui C."/>
            <person name="Meng S."/>
            <person name="Li G."/>
            <person name="Viehrig K."/>
            <person name="Ye F."/>
            <person name="Su P."/>
            <person name="Kiefer A.F."/>
            <person name="Nichols A."/>
            <person name="Cepeda A.J."/>
            <person name="Yan W."/>
            <person name="Fan B."/>
            <person name="Jiang Y."/>
            <person name="Adhikari A."/>
            <person name="Zheng C.-J."/>
            <person name="Schuster L."/>
            <person name="Cowan T.M."/>
            <person name="Smanski M.J."/>
            <person name="Chevrette M.G."/>
            <person name="De Carvalho L.P.S."/>
            <person name="Shen B."/>
        </authorList>
    </citation>
    <scope>NUCLEOTIDE SEQUENCE [LARGE SCALE GENOMIC DNA]</scope>
    <source>
        <strain evidence="1 2">NPDC000155</strain>
    </source>
</reference>
<name>A0ABV1Y6K2_9ACTN</name>
<protein>
    <recommendedName>
        <fullName evidence="3">Ribbon-helix-helix protein CopG domain-containing protein</fullName>
    </recommendedName>
</protein>
<gene>
    <name evidence="1" type="ORF">ABT384_42420</name>
</gene>
<keyword evidence="2" id="KW-1185">Reference proteome</keyword>
<dbReference type="RefSeq" id="WP_190075867.1">
    <property type="nucleotide sequence ID" value="NZ_BNBM01000029.1"/>
</dbReference>
<comment type="caution">
    <text evidence="1">The sequence shown here is derived from an EMBL/GenBank/DDBJ whole genome shotgun (WGS) entry which is preliminary data.</text>
</comment>
<evidence type="ECO:0008006" key="3">
    <source>
        <dbReference type="Google" id="ProtNLM"/>
    </source>
</evidence>
<organism evidence="1 2">
    <name type="scientific">Streptomyces lanatus</name>
    <dbReference type="NCBI Taxonomy" id="66900"/>
    <lineage>
        <taxon>Bacteria</taxon>
        <taxon>Bacillati</taxon>
        <taxon>Actinomycetota</taxon>
        <taxon>Actinomycetes</taxon>
        <taxon>Kitasatosporales</taxon>
        <taxon>Streptomycetaceae</taxon>
        <taxon>Streptomyces</taxon>
    </lineage>
</organism>